<feature type="domain" description="EamA" evidence="8">
    <location>
        <begin position="16"/>
        <end position="156"/>
    </location>
</feature>
<feature type="transmembrane region" description="Helical" evidence="6">
    <location>
        <begin position="47"/>
        <end position="65"/>
    </location>
</feature>
<evidence type="ECO:0000256" key="6">
    <source>
        <dbReference type="RuleBase" id="RU363077"/>
    </source>
</evidence>
<feature type="compositionally biased region" description="Polar residues" evidence="7">
    <location>
        <begin position="365"/>
        <end position="387"/>
    </location>
</feature>
<feature type="transmembrane region" description="Helical" evidence="6">
    <location>
        <begin position="138"/>
        <end position="157"/>
    </location>
</feature>
<dbReference type="GO" id="GO:0022857">
    <property type="term" value="F:transmembrane transporter activity"/>
    <property type="evidence" value="ECO:0007669"/>
    <property type="project" value="InterPro"/>
</dbReference>
<evidence type="ECO:0000256" key="1">
    <source>
        <dbReference type="ARBA" id="ARBA00004141"/>
    </source>
</evidence>
<sequence length="396" mass="43804">MSMESFISLYNQANPYLLVIFVQFGYSVMTVLAKLALNLGMKPHVLVAYRMAVASILFTPFALVLERHSRPRMTLRVFAKITLLSLFEPVLDQNLFYAGMKITTPTFVLAMCNILPAMTFVMACIFKLEKVDMRRLHFQAKVAGTLITIGGAMLLTFTHGPSLNFPWTKRDFCRGQTAHSAHIQDPIKGAVMIIFGCFKLVKFHHHAGNDSKIISCQAIPCCFNVHNGHRGKHHTNLCNGTGQHCNLVCKLRCQTFSYCLWWNTLRAGLLHSWIASQGKGSGIYKCFKSPEHDYGCYFRGPSSSKRSSISAGTHHVSLLGQPPNESSNDELTQQSIIGRVLGSIVIVLGLYLVLWGKSKDQTTTSNSCTVGNSQASNHDLVASNATAARSPMDEPV</sequence>
<evidence type="ECO:0000256" key="7">
    <source>
        <dbReference type="SAM" id="MobiDB-lite"/>
    </source>
</evidence>
<feature type="transmembrane region" description="Helical" evidence="6">
    <location>
        <begin position="106"/>
        <end position="126"/>
    </location>
</feature>
<keyword evidence="5 6" id="KW-0472">Membrane</keyword>
<reference evidence="9" key="1">
    <citation type="submission" date="2022-11" db="EMBL/GenBank/DDBJ databases">
        <authorList>
            <person name="Hyden B.L."/>
            <person name="Feng K."/>
            <person name="Yates T."/>
            <person name="Jawdy S."/>
            <person name="Smart L.B."/>
            <person name="Muchero W."/>
        </authorList>
    </citation>
    <scope>NUCLEOTIDE SEQUENCE</scope>
    <source>
        <tissue evidence="9">Shoot tip</tissue>
    </source>
</reference>
<dbReference type="AlphaFoldDB" id="A0A9Q1ADZ3"/>
<dbReference type="PANTHER" id="PTHR31218">
    <property type="entry name" value="WAT1-RELATED PROTEIN"/>
    <property type="match status" value="1"/>
</dbReference>
<dbReference type="Pfam" id="PF00892">
    <property type="entry name" value="EamA"/>
    <property type="match status" value="1"/>
</dbReference>
<comment type="caution">
    <text evidence="9">The sequence shown here is derived from an EMBL/GenBank/DDBJ whole genome shotgun (WGS) entry which is preliminary data.</text>
</comment>
<dbReference type="GO" id="GO:0016020">
    <property type="term" value="C:membrane"/>
    <property type="evidence" value="ECO:0007669"/>
    <property type="project" value="UniProtKB-SubCell"/>
</dbReference>
<dbReference type="SUPFAM" id="SSF103481">
    <property type="entry name" value="Multidrug resistance efflux transporter EmrE"/>
    <property type="match status" value="1"/>
</dbReference>
<evidence type="ECO:0000256" key="5">
    <source>
        <dbReference type="ARBA" id="ARBA00023136"/>
    </source>
</evidence>
<keyword evidence="3 6" id="KW-0812">Transmembrane</keyword>
<feature type="region of interest" description="Disordered" evidence="7">
    <location>
        <begin position="365"/>
        <end position="396"/>
    </location>
</feature>
<comment type="subcellular location">
    <subcellularLocation>
        <location evidence="1 6">Membrane</location>
        <topology evidence="1 6">Multi-pass membrane protein</topology>
    </subcellularLocation>
</comment>
<feature type="transmembrane region" description="Helical" evidence="6">
    <location>
        <begin position="16"/>
        <end position="35"/>
    </location>
</feature>
<dbReference type="InterPro" id="IPR000620">
    <property type="entry name" value="EamA_dom"/>
</dbReference>
<evidence type="ECO:0000256" key="3">
    <source>
        <dbReference type="ARBA" id="ARBA00022692"/>
    </source>
</evidence>
<dbReference type="EMBL" id="JAPFFM010000003">
    <property type="protein sequence ID" value="KAJ6767970.1"/>
    <property type="molecule type" value="Genomic_DNA"/>
</dbReference>
<dbReference type="Proteomes" id="UP001151752">
    <property type="component" value="Chromosome 8"/>
</dbReference>
<evidence type="ECO:0000256" key="2">
    <source>
        <dbReference type="ARBA" id="ARBA00007635"/>
    </source>
</evidence>
<organism evidence="9 10">
    <name type="scientific">Salix koriyanagi</name>
    <dbReference type="NCBI Taxonomy" id="2511006"/>
    <lineage>
        <taxon>Eukaryota</taxon>
        <taxon>Viridiplantae</taxon>
        <taxon>Streptophyta</taxon>
        <taxon>Embryophyta</taxon>
        <taxon>Tracheophyta</taxon>
        <taxon>Spermatophyta</taxon>
        <taxon>Magnoliopsida</taxon>
        <taxon>eudicotyledons</taxon>
        <taxon>Gunneridae</taxon>
        <taxon>Pentapetalae</taxon>
        <taxon>rosids</taxon>
        <taxon>fabids</taxon>
        <taxon>Malpighiales</taxon>
        <taxon>Salicaceae</taxon>
        <taxon>Saliceae</taxon>
        <taxon>Salix</taxon>
    </lineage>
</organism>
<accession>A0A9Q1ADZ3</accession>
<keyword evidence="4 6" id="KW-1133">Transmembrane helix</keyword>
<gene>
    <name evidence="9" type="ORF">OIU74_021775</name>
</gene>
<comment type="similarity">
    <text evidence="2 6">Belongs to the drug/metabolite transporter (DMT) superfamily. Plant drug/metabolite exporter (P-DME) (TC 2.A.7.4) family.</text>
</comment>
<evidence type="ECO:0000313" key="9">
    <source>
        <dbReference type="EMBL" id="KAJ6767970.1"/>
    </source>
</evidence>
<dbReference type="InterPro" id="IPR030184">
    <property type="entry name" value="WAT1-related"/>
</dbReference>
<proteinExistence type="inferred from homology"/>
<reference evidence="9" key="2">
    <citation type="journal article" date="2023" name="Int. J. Mol. Sci.">
        <title>De Novo Assembly and Annotation of 11 Diverse Shrub Willow (Salix) Genomes Reveals Novel Gene Organization in Sex-Linked Regions.</title>
        <authorList>
            <person name="Hyden B."/>
            <person name="Feng K."/>
            <person name="Yates T.B."/>
            <person name="Jawdy S."/>
            <person name="Cereghino C."/>
            <person name="Smart L.B."/>
            <person name="Muchero W."/>
        </authorList>
    </citation>
    <scope>NUCLEOTIDE SEQUENCE</scope>
    <source>
        <tissue evidence="9">Shoot tip</tissue>
    </source>
</reference>
<dbReference type="InterPro" id="IPR037185">
    <property type="entry name" value="EmrE-like"/>
</dbReference>
<name>A0A9Q1ADZ3_9ROSI</name>
<evidence type="ECO:0000259" key="8">
    <source>
        <dbReference type="Pfam" id="PF00892"/>
    </source>
</evidence>
<keyword evidence="10" id="KW-1185">Reference proteome</keyword>
<feature type="transmembrane region" description="Helical" evidence="6">
    <location>
        <begin position="336"/>
        <end position="355"/>
    </location>
</feature>
<evidence type="ECO:0000313" key="10">
    <source>
        <dbReference type="Proteomes" id="UP001151752"/>
    </source>
</evidence>
<evidence type="ECO:0000256" key="4">
    <source>
        <dbReference type="ARBA" id="ARBA00022989"/>
    </source>
</evidence>
<protein>
    <recommendedName>
        <fullName evidence="6">WAT1-related protein</fullName>
    </recommendedName>
</protein>